<dbReference type="Proteomes" id="UP000824176">
    <property type="component" value="Unassembled WGS sequence"/>
</dbReference>
<keyword evidence="1" id="KW-0812">Transmembrane</keyword>
<name>A0A9D2GVH2_9BACT</name>
<feature type="transmembrane region" description="Helical" evidence="1">
    <location>
        <begin position="45"/>
        <end position="62"/>
    </location>
</feature>
<reference evidence="3" key="2">
    <citation type="submission" date="2021-04" db="EMBL/GenBank/DDBJ databases">
        <authorList>
            <person name="Gilroy R."/>
        </authorList>
    </citation>
    <scope>NUCLEOTIDE SEQUENCE</scope>
    <source>
        <strain evidence="3">ChiW4-1371</strain>
    </source>
</reference>
<keyword evidence="1" id="KW-0472">Membrane</keyword>
<feature type="domain" description="YutG/PgpA" evidence="2">
    <location>
        <begin position="10"/>
        <end position="147"/>
    </location>
</feature>
<organism evidence="3 4">
    <name type="scientific">Candidatus Mucispirillum faecigallinarum</name>
    <dbReference type="NCBI Taxonomy" id="2838699"/>
    <lineage>
        <taxon>Bacteria</taxon>
        <taxon>Pseudomonadati</taxon>
        <taxon>Deferribacterota</taxon>
        <taxon>Deferribacteres</taxon>
        <taxon>Deferribacterales</taxon>
        <taxon>Mucispirillaceae</taxon>
        <taxon>Mucispirillum</taxon>
    </lineage>
</organism>
<gene>
    <name evidence="3" type="ORF">H9804_07500</name>
</gene>
<dbReference type="InterPro" id="IPR007686">
    <property type="entry name" value="YutG/PgpA"/>
</dbReference>
<dbReference type="Pfam" id="PF04608">
    <property type="entry name" value="PgpA"/>
    <property type="match status" value="1"/>
</dbReference>
<protein>
    <submittedName>
        <fullName evidence="3">Phosphatidylglycerophosphatase A</fullName>
    </submittedName>
</protein>
<dbReference type="SUPFAM" id="SSF101307">
    <property type="entry name" value="YutG-like"/>
    <property type="match status" value="1"/>
</dbReference>
<comment type="caution">
    <text evidence="3">The sequence shown here is derived from an EMBL/GenBank/DDBJ whole genome shotgun (WGS) entry which is preliminary data.</text>
</comment>
<dbReference type="PANTHER" id="PTHR36305:SF1">
    <property type="entry name" value="PHOSPHATIDYLGLYCEROPHOSPHATASE A"/>
    <property type="match status" value="1"/>
</dbReference>
<feature type="transmembrane region" description="Helical" evidence="1">
    <location>
        <begin position="127"/>
        <end position="148"/>
    </location>
</feature>
<dbReference type="EMBL" id="DXAQ01000117">
    <property type="protein sequence ID" value="HIZ89775.1"/>
    <property type="molecule type" value="Genomic_DNA"/>
</dbReference>
<accession>A0A9D2GVH2</accession>
<dbReference type="InterPro" id="IPR026037">
    <property type="entry name" value="PgpA"/>
</dbReference>
<feature type="transmembrane region" description="Helical" evidence="1">
    <location>
        <begin position="82"/>
        <end position="106"/>
    </location>
</feature>
<dbReference type="PIRSF" id="PIRSF006162">
    <property type="entry name" value="PgpA"/>
    <property type="match status" value="1"/>
</dbReference>
<feature type="transmembrane region" description="Helical" evidence="1">
    <location>
        <begin position="20"/>
        <end position="38"/>
    </location>
</feature>
<evidence type="ECO:0000313" key="4">
    <source>
        <dbReference type="Proteomes" id="UP000824176"/>
    </source>
</evidence>
<dbReference type="InterPro" id="IPR036681">
    <property type="entry name" value="PgpA-like_sf"/>
</dbReference>
<dbReference type="AlphaFoldDB" id="A0A9D2GVH2"/>
<dbReference type="CDD" id="cd06971">
    <property type="entry name" value="PgpA"/>
    <property type="match status" value="1"/>
</dbReference>
<sequence length="158" mass="17744">MKKVPFLIDILATGFYMGKIPFMPGTFGSLVAIPIGYLCTYLPVYGKWSVFALIFLAGIYAAERYSNITGIEDPGSVVIDEVAGLLLFYIIFPFKPVYIIAGFILFRFFDILKPFPVSFFDSIKNGLGIMLDDIAAGLYAVLVWFIVIKVLEYYNIVF</sequence>
<proteinExistence type="predicted"/>
<dbReference type="GO" id="GO:0006629">
    <property type="term" value="P:lipid metabolic process"/>
    <property type="evidence" value="ECO:0007669"/>
    <property type="project" value="InterPro"/>
</dbReference>
<evidence type="ECO:0000313" key="3">
    <source>
        <dbReference type="EMBL" id="HIZ89775.1"/>
    </source>
</evidence>
<keyword evidence="1" id="KW-1133">Transmembrane helix</keyword>
<evidence type="ECO:0000256" key="1">
    <source>
        <dbReference type="SAM" id="Phobius"/>
    </source>
</evidence>
<dbReference type="PANTHER" id="PTHR36305">
    <property type="entry name" value="PHOSPHATIDYLGLYCEROPHOSPHATASE A"/>
    <property type="match status" value="1"/>
</dbReference>
<evidence type="ECO:0000259" key="2">
    <source>
        <dbReference type="Pfam" id="PF04608"/>
    </source>
</evidence>
<dbReference type="GO" id="GO:0008962">
    <property type="term" value="F:phosphatidylglycerophosphatase activity"/>
    <property type="evidence" value="ECO:0007669"/>
    <property type="project" value="InterPro"/>
</dbReference>
<reference evidence="3" key="1">
    <citation type="journal article" date="2021" name="PeerJ">
        <title>Extensive microbial diversity within the chicken gut microbiome revealed by metagenomics and culture.</title>
        <authorList>
            <person name="Gilroy R."/>
            <person name="Ravi A."/>
            <person name="Getino M."/>
            <person name="Pursley I."/>
            <person name="Horton D.L."/>
            <person name="Alikhan N.F."/>
            <person name="Baker D."/>
            <person name="Gharbi K."/>
            <person name="Hall N."/>
            <person name="Watson M."/>
            <person name="Adriaenssens E.M."/>
            <person name="Foster-Nyarko E."/>
            <person name="Jarju S."/>
            <person name="Secka A."/>
            <person name="Antonio M."/>
            <person name="Oren A."/>
            <person name="Chaudhuri R.R."/>
            <person name="La Ragione R."/>
            <person name="Hildebrand F."/>
            <person name="Pallen M.J."/>
        </authorList>
    </citation>
    <scope>NUCLEOTIDE SEQUENCE</scope>
    <source>
        <strain evidence="3">ChiW4-1371</strain>
    </source>
</reference>